<comment type="caution">
    <text evidence="3">The sequence shown here is derived from an EMBL/GenBank/DDBJ whole genome shotgun (WGS) entry which is preliminary data.</text>
</comment>
<dbReference type="Proteomes" id="UP000230066">
    <property type="component" value="Unassembled WGS sequence"/>
</dbReference>
<evidence type="ECO:0000313" key="3">
    <source>
        <dbReference type="EMBL" id="THD19722.1"/>
    </source>
</evidence>
<evidence type="ECO:0000256" key="1">
    <source>
        <dbReference type="ARBA" id="ARBA00022737"/>
    </source>
</evidence>
<dbReference type="EMBL" id="JXXN02005761">
    <property type="protein sequence ID" value="THD19722.1"/>
    <property type="molecule type" value="Genomic_DNA"/>
</dbReference>
<gene>
    <name evidence="3" type="ORF">D915_009117</name>
</gene>
<keyword evidence="1" id="KW-0677">Repeat</keyword>
<sequence length="480" mass="55773">MNLADTIELSCTPTVTGLTVAEPDGTDILTPCDSLHSVNVQLQTMNTQLEESKTKEKLLDELKEHAAILQQVSPTTTMKVDQVPDLNTLEKRYWLIRHTVKKRWAQIDAQKHYHRLLLLIKPVVMLLIKVFFNFLVTRISDLGDEQIWIRERIDVANNQDVGRSLLAVNHLIRRHRLMLKEVAVRDAHVESLLKWQTRAAGSTASKDLTNGSDQILLHSKGIKFRLRTQVLHDLTSMCADVRRDRVELHTRLEQRGSLLDVGHRCLKHLADFNELCAWLAETEAIVLLDSRASRDTVTAKAELRKHANVEQRVNGLLAASVRDFNAHTMQLLNQSREQSDELKQHLELLQRPNEPRIDMNEQELRDRKQVKRQLRARYKQLMKRIEVLKAMQVTIDRQYASLRDVCVEKRQRLEELLALNVVYEETVDLEVSLTGFTNWEIIKPHLFLKQNDICEHIDRTMLITIVFNCVVKEREPLRQR</sequence>
<organism evidence="3 4">
    <name type="scientific">Fasciola hepatica</name>
    <name type="common">Liver fluke</name>
    <dbReference type="NCBI Taxonomy" id="6192"/>
    <lineage>
        <taxon>Eukaryota</taxon>
        <taxon>Metazoa</taxon>
        <taxon>Spiralia</taxon>
        <taxon>Lophotrochozoa</taxon>
        <taxon>Platyhelminthes</taxon>
        <taxon>Trematoda</taxon>
        <taxon>Digenea</taxon>
        <taxon>Plagiorchiida</taxon>
        <taxon>Echinostomata</taxon>
        <taxon>Echinostomatoidea</taxon>
        <taxon>Fasciolidae</taxon>
        <taxon>Fasciola</taxon>
    </lineage>
</organism>
<keyword evidence="2" id="KW-0175">Coiled coil</keyword>
<dbReference type="SUPFAM" id="SSF46966">
    <property type="entry name" value="Spectrin repeat"/>
    <property type="match status" value="2"/>
</dbReference>
<dbReference type="InterPro" id="IPR018159">
    <property type="entry name" value="Spectrin/alpha-actinin"/>
</dbReference>
<protein>
    <submittedName>
        <fullName evidence="3">Spectrin beta chain brain 1</fullName>
    </submittedName>
</protein>
<dbReference type="PANTHER" id="PTHR11915">
    <property type="entry name" value="SPECTRIN/FILAMIN RELATED CYTOSKELETAL PROTEIN"/>
    <property type="match status" value="1"/>
</dbReference>
<name>A0A4E0RSG6_FASHE</name>
<dbReference type="SMART" id="SM00150">
    <property type="entry name" value="SPEC"/>
    <property type="match status" value="2"/>
</dbReference>
<accession>A0A4E0RSG6</accession>
<feature type="coiled-coil region" evidence="2">
    <location>
        <begin position="364"/>
        <end position="391"/>
    </location>
</feature>
<proteinExistence type="predicted"/>
<keyword evidence="4" id="KW-1185">Reference proteome</keyword>
<reference evidence="3" key="1">
    <citation type="submission" date="2019-03" db="EMBL/GenBank/DDBJ databases">
        <title>Improved annotation for the trematode Fasciola hepatica.</title>
        <authorList>
            <person name="Choi Y.-J."/>
            <person name="Martin J."/>
            <person name="Mitreva M."/>
        </authorList>
    </citation>
    <scope>NUCLEOTIDE SEQUENCE [LARGE SCALE GENOMIC DNA]</scope>
</reference>
<dbReference type="Gene3D" id="1.20.58.60">
    <property type="match status" value="2"/>
</dbReference>
<dbReference type="AlphaFoldDB" id="A0A4E0RSG6"/>
<dbReference type="InterPro" id="IPR002017">
    <property type="entry name" value="Spectrin_repeat"/>
</dbReference>
<evidence type="ECO:0000256" key="2">
    <source>
        <dbReference type="SAM" id="Coils"/>
    </source>
</evidence>
<evidence type="ECO:0000313" key="4">
    <source>
        <dbReference type="Proteomes" id="UP000230066"/>
    </source>
</evidence>
<dbReference type="Pfam" id="PF00435">
    <property type="entry name" value="Spectrin"/>
    <property type="match status" value="1"/>
</dbReference>